<evidence type="ECO:0000256" key="3">
    <source>
        <dbReference type="SAM" id="Phobius"/>
    </source>
</evidence>
<feature type="region of interest" description="Disordered" evidence="2">
    <location>
        <begin position="88"/>
        <end position="121"/>
    </location>
</feature>
<evidence type="ECO:0000256" key="1">
    <source>
        <dbReference type="ARBA" id="ARBA00023125"/>
    </source>
</evidence>
<dbReference type="PROSITE" id="PS50943">
    <property type="entry name" value="HTH_CROC1"/>
    <property type="match status" value="1"/>
</dbReference>
<sequence length="250" mass="27654">MNIEIANRLVQLRKKNNLSQEELAAKLGISRQAVSKWERAESSPDTDNLILLARLYRVSLDELLKTDGPVEPPEPLPDADAPVYRAEPFDSAGTGTASATEHAVPTGGGAPNENAGPRAYTNPPQYAQPFCHAVQPPAGMRAAQTIAETAPILSVLVLQLLFTVIPSLHSLALPVFTLLTTFLYLALGFCFQQWHPGWLIFLMIPIFFSGIVSAFPVFITILYLLVGFLFNKWHPRWILYLTIPIFYALL</sequence>
<feature type="transmembrane region" description="Helical" evidence="3">
    <location>
        <begin position="171"/>
        <end position="191"/>
    </location>
</feature>
<evidence type="ECO:0000259" key="4">
    <source>
        <dbReference type="PROSITE" id="PS50943"/>
    </source>
</evidence>
<dbReference type="SMART" id="SM00530">
    <property type="entry name" value="HTH_XRE"/>
    <property type="match status" value="1"/>
</dbReference>
<feature type="transmembrane region" description="Helical" evidence="3">
    <location>
        <begin position="198"/>
        <end position="227"/>
    </location>
</feature>
<keyword evidence="1" id="KW-0238">DNA-binding</keyword>
<dbReference type="KEGG" id="carl:PXC00_12805"/>
<dbReference type="PANTHER" id="PTHR46558">
    <property type="entry name" value="TRACRIPTIONAL REGULATORY PROTEIN-RELATED-RELATED"/>
    <property type="match status" value="1"/>
</dbReference>
<dbReference type="SUPFAM" id="SSF47413">
    <property type="entry name" value="lambda repressor-like DNA-binding domains"/>
    <property type="match status" value="1"/>
</dbReference>
<dbReference type="Proteomes" id="UP001300604">
    <property type="component" value="Chromosome"/>
</dbReference>
<proteinExistence type="predicted"/>
<dbReference type="AlphaFoldDB" id="A0AA97H2B0"/>
<dbReference type="RefSeq" id="WP_275844120.1">
    <property type="nucleotide sequence ID" value="NZ_CP135996.1"/>
</dbReference>
<gene>
    <name evidence="5" type="ORF">PXC00_12805</name>
</gene>
<reference evidence="5" key="1">
    <citation type="submission" date="2023-09" db="EMBL/GenBank/DDBJ databases">
        <authorList>
            <person name="Zeng C."/>
        </authorList>
    </citation>
    <scope>NUCLEOTIDE SEQUENCE</scope>
    <source>
        <strain evidence="5">ZCY20-5</strain>
    </source>
</reference>
<dbReference type="InterPro" id="IPR010982">
    <property type="entry name" value="Lambda_DNA-bd_dom_sf"/>
</dbReference>
<reference evidence="5" key="2">
    <citation type="submission" date="2024-06" db="EMBL/GenBank/DDBJ databases">
        <title>Caproicibacterium argilliputei sp. nov, a novel caproic acid producing anaerobic bacterium isolated from pit mud.</title>
        <authorList>
            <person name="Xia S."/>
        </authorList>
    </citation>
    <scope>NUCLEOTIDE SEQUENCE</scope>
    <source>
        <strain evidence="5">ZCY20-5</strain>
    </source>
</reference>
<keyword evidence="3" id="KW-0812">Transmembrane</keyword>
<accession>A0AA97H2B0</accession>
<evidence type="ECO:0000313" key="5">
    <source>
        <dbReference type="EMBL" id="WOC32057.1"/>
    </source>
</evidence>
<dbReference type="Pfam" id="PF01381">
    <property type="entry name" value="HTH_3"/>
    <property type="match status" value="1"/>
</dbReference>
<dbReference type="EMBL" id="CP135996">
    <property type="protein sequence ID" value="WOC32057.1"/>
    <property type="molecule type" value="Genomic_DNA"/>
</dbReference>
<dbReference type="GO" id="GO:0003677">
    <property type="term" value="F:DNA binding"/>
    <property type="evidence" value="ECO:0007669"/>
    <property type="project" value="UniProtKB-KW"/>
</dbReference>
<feature type="domain" description="HTH cro/C1-type" evidence="4">
    <location>
        <begin position="9"/>
        <end position="63"/>
    </location>
</feature>
<dbReference type="CDD" id="cd00093">
    <property type="entry name" value="HTH_XRE"/>
    <property type="match status" value="1"/>
</dbReference>
<evidence type="ECO:0000256" key="2">
    <source>
        <dbReference type="SAM" id="MobiDB-lite"/>
    </source>
</evidence>
<organism evidence="5 6">
    <name type="scientific">Caproicibacterium argilliputei</name>
    <dbReference type="NCBI Taxonomy" id="3030016"/>
    <lineage>
        <taxon>Bacteria</taxon>
        <taxon>Bacillati</taxon>
        <taxon>Bacillota</taxon>
        <taxon>Clostridia</taxon>
        <taxon>Eubacteriales</taxon>
        <taxon>Oscillospiraceae</taxon>
        <taxon>Caproicibacterium</taxon>
    </lineage>
</organism>
<evidence type="ECO:0000313" key="6">
    <source>
        <dbReference type="Proteomes" id="UP001300604"/>
    </source>
</evidence>
<dbReference type="Gene3D" id="1.10.260.40">
    <property type="entry name" value="lambda repressor-like DNA-binding domains"/>
    <property type="match status" value="1"/>
</dbReference>
<dbReference type="InterPro" id="IPR001387">
    <property type="entry name" value="Cro/C1-type_HTH"/>
</dbReference>
<name>A0AA97H2B0_9FIRM</name>
<protein>
    <submittedName>
        <fullName evidence="5">Helix-turn-helix domain-containing protein</fullName>
    </submittedName>
</protein>
<dbReference type="PANTHER" id="PTHR46558:SF13">
    <property type="entry name" value="HTH-TYPE TRANSCRIPTIONAL REGULATOR IMMR"/>
    <property type="match status" value="1"/>
</dbReference>
<keyword evidence="6" id="KW-1185">Reference proteome</keyword>
<keyword evidence="3" id="KW-1133">Transmembrane helix</keyword>
<keyword evidence="3" id="KW-0472">Membrane</keyword>